<dbReference type="EMBL" id="JAAMOZ010000001">
    <property type="protein sequence ID" value="NIH55803.1"/>
    <property type="molecule type" value="Genomic_DNA"/>
</dbReference>
<feature type="transmembrane region" description="Helical" evidence="1">
    <location>
        <begin position="99"/>
        <end position="119"/>
    </location>
</feature>
<sequence length="158" mass="16539">MGPPVSLVVMGHHGRVAERRTATGRHRIRVALIAVIAWWFAAAFAVAAWALLDRAMSSDDASTPAMVGTWLIGLAALASVIGWASSIGSVVRDRGRIRIGALCLLVLPVLGVATALFAVSSTVERSNDPLAALWLLFSGLLLITGTLLIVPPEHLGTG</sequence>
<name>A0ABX0SBP2_9ACTN</name>
<evidence type="ECO:0000313" key="3">
    <source>
        <dbReference type="Proteomes" id="UP000749311"/>
    </source>
</evidence>
<feature type="transmembrane region" description="Helical" evidence="1">
    <location>
        <begin position="30"/>
        <end position="52"/>
    </location>
</feature>
<dbReference type="Proteomes" id="UP000749311">
    <property type="component" value="Unassembled WGS sequence"/>
</dbReference>
<keyword evidence="1" id="KW-0472">Membrane</keyword>
<protein>
    <submittedName>
        <fullName evidence="2">ABC-type transport system involved in cytochrome c biogenesis permease component</fullName>
    </submittedName>
</protein>
<keyword evidence="1" id="KW-0812">Transmembrane</keyword>
<feature type="transmembrane region" description="Helical" evidence="1">
    <location>
        <begin position="64"/>
        <end position="87"/>
    </location>
</feature>
<proteinExistence type="predicted"/>
<evidence type="ECO:0000313" key="2">
    <source>
        <dbReference type="EMBL" id="NIH55803.1"/>
    </source>
</evidence>
<dbReference type="RefSeq" id="WP_167164442.1">
    <property type="nucleotide sequence ID" value="NZ_BAAAOO010000002.1"/>
</dbReference>
<gene>
    <name evidence="2" type="ORF">FB473_000448</name>
</gene>
<feature type="transmembrane region" description="Helical" evidence="1">
    <location>
        <begin position="131"/>
        <end position="150"/>
    </location>
</feature>
<evidence type="ECO:0000256" key="1">
    <source>
        <dbReference type="SAM" id="Phobius"/>
    </source>
</evidence>
<comment type="caution">
    <text evidence="2">The sequence shown here is derived from an EMBL/GenBank/DDBJ whole genome shotgun (WGS) entry which is preliminary data.</text>
</comment>
<organism evidence="2 3">
    <name type="scientific">Brooklawnia cerclae</name>
    <dbReference type="NCBI Taxonomy" id="349934"/>
    <lineage>
        <taxon>Bacteria</taxon>
        <taxon>Bacillati</taxon>
        <taxon>Actinomycetota</taxon>
        <taxon>Actinomycetes</taxon>
        <taxon>Propionibacteriales</taxon>
        <taxon>Propionibacteriaceae</taxon>
        <taxon>Brooklawnia</taxon>
    </lineage>
</organism>
<keyword evidence="3" id="KW-1185">Reference proteome</keyword>
<keyword evidence="1" id="KW-1133">Transmembrane helix</keyword>
<reference evidence="2 3" key="1">
    <citation type="submission" date="2020-02" db="EMBL/GenBank/DDBJ databases">
        <title>Sequencing the genomes of 1000 actinobacteria strains.</title>
        <authorList>
            <person name="Klenk H.-P."/>
        </authorList>
    </citation>
    <scope>NUCLEOTIDE SEQUENCE [LARGE SCALE GENOMIC DNA]</scope>
    <source>
        <strain evidence="2 3">DSM 19609</strain>
    </source>
</reference>
<accession>A0ABX0SBP2</accession>